<dbReference type="STRING" id="390242.SAMN04488024_10759"/>
<protein>
    <recommendedName>
        <fullName evidence="3">N-acetyltransferase ESCO zinc-finger domain-containing protein</fullName>
    </recommendedName>
</protein>
<accession>A0A1G6WLJ9</accession>
<gene>
    <name evidence="1" type="ORF">SAMN04488024_10759</name>
</gene>
<dbReference type="AlphaFoldDB" id="A0A1G6WLJ9"/>
<reference evidence="2" key="1">
    <citation type="submission" date="2016-10" db="EMBL/GenBank/DDBJ databases">
        <authorList>
            <person name="Varghese N."/>
            <person name="Submissions S."/>
        </authorList>
    </citation>
    <scope>NUCLEOTIDE SEQUENCE [LARGE SCALE GENOMIC DNA]</scope>
    <source>
        <strain evidence="2">DSM 18609</strain>
    </source>
</reference>
<organism evidence="1 2">
    <name type="scientific">Pedobacter soli</name>
    <dbReference type="NCBI Taxonomy" id="390242"/>
    <lineage>
        <taxon>Bacteria</taxon>
        <taxon>Pseudomonadati</taxon>
        <taxon>Bacteroidota</taxon>
        <taxon>Sphingobacteriia</taxon>
        <taxon>Sphingobacteriales</taxon>
        <taxon>Sphingobacteriaceae</taxon>
        <taxon>Pedobacter</taxon>
    </lineage>
</organism>
<name>A0A1G6WLJ9_9SPHI</name>
<dbReference type="RefSeq" id="WP_090770215.1">
    <property type="nucleotide sequence ID" value="NZ_FMZH01000007.1"/>
</dbReference>
<evidence type="ECO:0008006" key="3">
    <source>
        <dbReference type="Google" id="ProtNLM"/>
    </source>
</evidence>
<sequence length="396" mass="46539">MEYLVNQETIRFLWSALNEKQSYRQTRQMRNCFDKFIKDKWAFRTDLEDALDYADSRLNPNRLELIDLVKAFGMNWELICYRPNVRSISVSEYEAIRVEDAAVLFILLERLGFKVDPSYLVEALLPEIKSRKKKLFSGSELEIFWFYKCRHKTASVDLITEKGRAGSIKQTLKTESGHQITLKSDEESSLISLTVDSPKYRDTRNPYRVQCEDCGMEWYKGDPDSSANHRKEHKKRMAYLDPKPHADLIAEKKKHSAAEWVTTDSPGWKHFEMYTRARAFKREFHYDFIQWQSPKGDDDPNVNGLLLTNQNNAIVGACSFRDRTDKDGIKLWGLDWVWICPKERRTGHLSAVWGELRKRFGDFVVESPVSDEMVAFLEKKNDQILIHRPENRNYKK</sequence>
<keyword evidence="2" id="KW-1185">Reference proteome</keyword>
<evidence type="ECO:0000313" key="1">
    <source>
        <dbReference type="EMBL" id="SDD66830.1"/>
    </source>
</evidence>
<dbReference type="EMBL" id="FMZH01000007">
    <property type="protein sequence ID" value="SDD66830.1"/>
    <property type="molecule type" value="Genomic_DNA"/>
</dbReference>
<evidence type="ECO:0000313" key="2">
    <source>
        <dbReference type="Proteomes" id="UP000199455"/>
    </source>
</evidence>
<proteinExistence type="predicted"/>
<dbReference type="Proteomes" id="UP000199455">
    <property type="component" value="Unassembled WGS sequence"/>
</dbReference>